<reference evidence="7 8" key="1">
    <citation type="journal article" date="2018" name="IMA Fungus">
        <title>IMA Genome-F 9: Draft genome sequence of Annulohypoxylon stygium, Aspergillus mulundensis, Berkeleyomyces basicola (syn. Thielaviopsis basicola), Ceratocystis smalleyi, two Cercospora beticola strains, Coleophoma cylindrospora, Fusarium fracticaudum, Phialophora cf. hyalina, and Morchella septimelata.</title>
        <authorList>
            <person name="Wingfield B.D."/>
            <person name="Bills G.F."/>
            <person name="Dong Y."/>
            <person name="Huang W."/>
            <person name="Nel W.J."/>
            <person name="Swalarsk-Parry B.S."/>
            <person name="Vaghefi N."/>
            <person name="Wilken P.M."/>
            <person name="An Z."/>
            <person name="de Beer Z.W."/>
            <person name="De Vos L."/>
            <person name="Chen L."/>
            <person name="Duong T.A."/>
            <person name="Gao Y."/>
            <person name="Hammerbacher A."/>
            <person name="Kikkert J.R."/>
            <person name="Li Y."/>
            <person name="Li H."/>
            <person name="Li K."/>
            <person name="Li Q."/>
            <person name="Liu X."/>
            <person name="Ma X."/>
            <person name="Naidoo K."/>
            <person name="Pethybridge S.J."/>
            <person name="Sun J."/>
            <person name="Steenkamp E.T."/>
            <person name="van der Nest M.A."/>
            <person name="van Wyk S."/>
            <person name="Wingfield M.J."/>
            <person name="Xiong C."/>
            <person name="Yue Q."/>
            <person name="Zhang X."/>
        </authorList>
    </citation>
    <scope>NUCLEOTIDE SEQUENCE [LARGE SCALE GENOMIC DNA]</scope>
    <source>
        <strain evidence="7 8">BP5796</strain>
    </source>
</reference>
<dbReference type="AlphaFoldDB" id="A0A3D8RW55"/>
<feature type="transmembrane region" description="Helical" evidence="6">
    <location>
        <begin position="38"/>
        <end position="57"/>
    </location>
</feature>
<organism evidence="7 8">
    <name type="scientific">Coleophoma crateriformis</name>
    <dbReference type="NCBI Taxonomy" id="565419"/>
    <lineage>
        <taxon>Eukaryota</taxon>
        <taxon>Fungi</taxon>
        <taxon>Dikarya</taxon>
        <taxon>Ascomycota</taxon>
        <taxon>Pezizomycotina</taxon>
        <taxon>Leotiomycetes</taxon>
        <taxon>Helotiales</taxon>
        <taxon>Dermateaceae</taxon>
        <taxon>Coleophoma</taxon>
    </lineage>
</organism>
<comment type="subcellular location">
    <subcellularLocation>
        <location evidence="1">Membrane</location>
        <topology evidence="1">Multi-pass membrane protein</topology>
    </subcellularLocation>
</comment>
<feature type="region of interest" description="Disordered" evidence="5">
    <location>
        <begin position="305"/>
        <end position="344"/>
    </location>
</feature>
<dbReference type="Proteomes" id="UP000256328">
    <property type="component" value="Unassembled WGS sequence"/>
</dbReference>
<keyword evidence="8" id="KW-1185">Reference proteome</keyword>
<dbReference type="OrthoDB" id="4521223at2759"/>
<evidence type="ECO:0000256" key="6">
    <source>
        <dbReference type="SAM" id="Phobius"/>
    </source>
</evidence>
<feature type="transmembrane region" description="Helical" evidence="6">
    <location>
        <begin position="6"/>
        <end position="31"/>
    </location>
</feature>
<dbReference type="GO" id="GO:0000324">
    <property type="term" value="C:fungal-type vacuole"/>
    <property type="evidence" value="ECO:0007669"/>
    <property type="project" value="TreeGrafter"/>
</dbReference>
<evidence type="ECO:0000313" key="8">
    <source>
        <dbReference type="Proteomes" id="UP000256328"/>
    </source>
</evidence>
<feature type="transmembrane region" description="Helical" evidence="6">
    <location>
        <begin position="148"/>
        <end position="172"/>
    </location>
</feature>
<dbReference type="GO" id="GO:0005886">
    <property type="term" value="C:plasma membrane"/>
    <property type="evidence" value="ECO:0007669"/>
    <property type="project" value="TreeGrafter"/>
</dbReference>
<feature type="transmembrane region" description="Helical" evidence="6">
    <location>
        <begin position="69"/>
        <end position="93"/>
    </location>
</feature>
<comment type="caution">
    <text evidence="7">The sequence shown here is derived from an EMBL/GenBank/DDBJ whole genome shotgun (WGS) entry which is preliminary data.</text>
</comment>
<feature type="transmembrane region" description="Helical" evidence="6">
    <location>
        <begin position="192"/>
        <end position="213"/>
    </location>
</feature>
<evidence type="ECO:0000256" key="2">
    <source>
        <dbReference type="ARBA" id="ARBA00022692"/>
    </source>
</evidence>
<protein>
    <submittedName>
        <fullName evidence="7">Uncharacterized protein</fullName>
    </submittedName>
</protein>
<keyword evidence="2 6" id="KW-0812">Transmembrane</keyword>
<dbReference type="InterPro" id="IPR007568">
    <property type="entry name" value="RTA1"/>
</dbReference>
<dbReference type="Pfam" id="PF04479">
    <property type="entry name" value="RTA1"/>
    <property type="match status" value="1"/>
</dbReference>
<evidence type="ECO:0000313" key="7">
    <source>
        <dbReference type="EMBL" id="RDW78302.1"/>
    </source>
</evidence>
<evidence type="ECO:0000256" key="4">
    <source>
        <dbReference type="ARBA" id="ARBA00023136"/>
    </source>
</evidence>
<accession>A0A3D8RW55</accession>
<feature type="transmembrane region" description="Helical" evidence="6">
    <location>
        <begin position="113"/>
        <end position="136"/>
    </location>
</feature>
<evidence type="ECO:0000256" key="5">
    <source>
        <dbReference type="SAM" id="MobiDB-lite"/>
    </source>
</evidence>
<name>A0A3D8RW55_9HELO</name>
<dbReference type="PANTHER" id="PTHR31465">
    <property type="entry name" value="PROTEIN RTA1-RELATED"/>
    <property type="match status" value="1"/>
</dbReference>
<feature type="transmembrane region" description="Helical" evidence="6">
    <location>
        <begin position="233"/>
        <end position="251"/>
    </location>
</feature>
<sequence>MSLYLAYLPSIPGNVAFAVVFALSLALQLFLGITYRTWGFMFAIGAGTAGEIAGYVARIMMHSHSASESWFLINLALLSLSPAFLTAAIYLCWARMVVVYGEEKSFVRPRTYIMVFCSFDFVAVSLQVTGGVIGSISTSITRQTGVNIMLAGLGLQVLSLVLFVLACTKFGFRVSRVHNSMDPLPSVATTPLFFCFCGAMATATFVFLIRSIYRVVQLCHGFEALMANDQAAFMLLDNAMVAFAVVALTIFHPGLCFQRQWQGSDYSIRKSTDVKTTDGKRLSASSFSSELSALSEILTIAAPKEDEEAVTTASEKHQEAPESSTVSPTPRYARSDRTATATEMTTDDCSSIYSTDTRQLGRHQSHQAVRGIMVRPGMVNVEMGPLFSVPYEYTQTLNSIGGHVLLGLPYESTRRDLPRPISLT</sequence>
<gene>
    <name evidence="7" type="ORF">BP5796_06154</name>
</gene>
<keyword evidence="4 6" id="KW-0472">Membrane</keyword>
<keyword evidence="3 6" id="KW-1133">Transmembrane helix</keyword>
<dbReference type="PANTHER" id="PTHR31465:SF9">
    <property type="entry name" value="SPHINGOID LONG-CHAIN BASE TRANSPORTER RSB1"/>
    <property type="match status" value="1"/>
</dbReference>
<evidence type="ECO:0000256" key="3">
    <source>
        <dbReference type="ARBA" id="ARBA00022989"/>
    </source>
</evidence>
<proteinExistence type="predicted"/>
<dbReference type="EMBL" id="PDLN01000008">
    <property type="protein sequence ID" value="RDW78302.1"/>
    <property type="molecule type" value="Genomic_DNA"/>
</dbReference>
<evidence type="ECO:0000256" key="1">
    <source>
        <dbReference type="ARBA" id="ARBA00004141"/>
    </source>
</evidence>